<proteinExistence type="predicted"/>
<evidence type="ECO:0000313" key="2">
    <source>
        <dbReference type="Proteomes" id="UP000013117"/>
    </source>
</evidence>
<dbReference type="GeneID" id="84207751"/>
<name>N8YF70_9GAMM</name>
<gene>
    <name evidence="1" type="ORF">F960_00316</name>
</gene>
<reference evidence="1 2" key="1">
    <citation type="submission" date="2013-02" db="EMBL/GenBank/DDBJ databases">
        <title>The Genome Sequence of Acinetobacter gerneri CIP 107464.</title>
        <authorList>
            <consortium name="The Broad Institute Genome Sequencing Platform"/>
            <consortium name="The Broad Institute Genome Sequencing Center for Infectious Disease"/>
            <person name="Cerqueira G."/>
            <person name="Feldgarden M."/>
            <person name="Courvalin P."/>
            <person name="Perichon B."/>
            <person name="Grillot-Courvalin C."/>
            <person name="Clermont D."/>
            <person name="Rocha E."/>
            <person name="Yoon E.-J."/>
            <person name="Nemec A."/>
            <person name="Walker B."/>
            <person name="Young S.K."/>
            <person name="Zeng Q."/>
            <person name="Gargeya S."/>
            <person name="Fitzgerald M."/>
            <person name="Haas B."/>
            <person name="Abouelleil A."/>
            <person name="Alvarado L."/>
            <person name="Arachchi H.M."/>
            <person name="Berlin A.M."/>
            <person name="Chapman S.B."/>
            <person name="Dewar J."/>
            <person name="Goldberg J."/>
            <person name="Griggs A."/>
            <person name="Gujja S."/>
            <person name="Hansen M."/>
            <person name="Howarth C."/>
            <person name="Imamovic A."/>
            <person name="Larimer J."/>
            <person name="McCowan C."/>
            <person name="Murphy C."/>
            <person name="Neiman D."/>
            <person name="Pearson M."/>
            <person name="Priest M."/>
            <person name="Roberts A."/>
            <person name="Saif S."/>
            <person name="Shea T."/>
            <person name="Sisk P."/>
            <person name="Sykes S."/>
            <person name="Wortman J."/>
            <person name="Nusbaum C."/>
            <person name="Birren B."/>
        </authorList>
    </citation>
    <scope>NUCLEOTIDE SEQUENCE [LARGE SCALE GENOMIC DNA]</scope>
    <source>
        <strain evidence="1 2">CIP 107464</strain>
    </source>
</reference>
<dbReference type="OrthoDB" id="8779896at2"/>
<dbReference type="Proteomes" id="UP000013117">
    <property type="component" value="Unassembled WGS sequence"/>
</dbReference>
<comment type="caution">
    <text evidence="1">The sequence shown here is derived from an EMBL/GenBank/DDBJ whole genome shotgun (WGS) entry which is preliminary data.</text>
</comment>
<organism evidence="1 2">
    <name type="scientific">Acinetobacter gerneri DSM 14967 = CIP 107464 = MTCC 9824</name>
    <dbReference type="NCBI Taxonomy" id="1120926"/>
    <lineage>
        <taxon>Bacteria</taxon>
        <taxon>Pseudomonadati</taxon>
        <taxon>Pseudomonadota</taxon>
        <taxon>Gammaproteobacteria</taxon>
        <taxon>Moraxellales</taxon>
        <taxon>Moraxellaceae</taxon>
        <taxon>Acinetobacter</taxon>
    </lineage>
</organism>
<protein>
    <submittedName>
        <fullName evidence="1">Uncharacterized protein</fullName>
    </submittedName>
</protein>
<dbReference type="RefSeq" id="WP_004846109.1">
    <property type="nucleotide sequence ID" value="NZ_ASYY01000106.1"/>
</dbReference>
<dbReference type="EMBL" id="APPN01000030">
    <property type="protein sequence ID" value="ENV35452.1"/>
    <property type="molecule type" value="Genomic_DNA"/>
</dbReference>
<dbReference type="AlphaFoldDB" id="N8YF70"/>
<dbReference type="PATRIC" id="fig|1120926.3.peg.289"/>
<evidence type="ECO:0000313" key="1">
    <source>
        <dbReference type="EMBL" id="ENV35452.1"/>
    </source>
</evidence>
<dbReference type="HOGENOM" id="CLU_2875377_0_0_6"/>
<keyword evidence="2" id="KW-1185">Reference proteome</keyword>
<accession>N8YF70</accession>
<sequence length="68" mass="8163">MGEWSDYFADFPEEDMGNYRNGVFDPELARSRHPDNFSMTPHVSEHEKKLRREQYKILMRSKGIEIKD</sequence>